<evidence type="ECO:0000313" key="2">
    <source>
        <dbReference type="EMBL" id="KAK8153726.1"/>
    </source>
</evidence>
<organism evidence="2 3">
    <name type="scientific">Phyllosticta citrichinensis</name>
    <dbReference type="NCBI Taxonomy" id="1130410"/>
    <lineage>
        <taxon>Eukaryota</taxon>
        <taxon>Fungi</taxon>
        <taxon>Dikarya</taxon>
        <taxon>Ascomycota</taxon>
        <taxon>Pezizomycotina</taxon>
        <taxon>Dothideomycetes</taxon>
        <taxon>Dothideomycetes incertae sedis</taxon>
        <taxon>Botryosphaeriales</taxon>
        <taxon>Phyllostictaceae</taxon>
        <taxon>Phyllosticta</taxon>
    </lineage>
</organism>
<keyword evidence="1" id="KW-1133">Transmembrane helix</keyword>
<evidence type="ECO:0000256" key="1">
    <source>
        <dbReference type="SAM" id="Phobius"/>
    </source>
</evidence>
<sequence>MDGWISRLSIMKARQLDGGCLAFILAAVGTHCLPTFTVYLFGWRDEVARYAAKVATSLVFTLDIIHLFVDIPIHHALDAKSHLFLFDCSSI</sequence>
<comment type="caution">
    <text evidence="2">The sequence shown here is derived from an EMBL/GenBank/DDBJ whole genome shotgun (WGS) entry which is preliminary data.</text>
</comment>
<reference evidence="2 3" key="1">
    <citation type="journal article" date="2022" name="G3 (Bethesda)">
        <title>Enemy or ally: a genomic approach to elucidate the lifestyle of Phyllosticta citrichinaensis.</title>
        <authorList>
            <person name="Buijs V.A."/>
            <person name="Groenewald J.Z."/>
            <person name="Haridas S."/>
            <person name="LaButti K.M."/>
            <person name="Lipzen A."/>
            <person name="Martin F.M."/>
            <person name="Barry K."/>
            <person name="Grigoriev I.V."/>
            <person name="Crous P.W."/>
            <person name="Seidl M.F."/>
        </authorList>
    </citation>
    <scope>NUCLEOTIDE SEQUENCE [LARGE SCALE GENOMIC DNA]</scope>
    <source>
        <strain evidence="2 3">CBS 129764</strain>
    </source>
</reference>
<name>A0ABR1XGU0_9PEZI</name>
<gene>
    <name evidence="2" type="ORF">IWX90DRAFT_77129</name>
</gene>
<feature type="transmembrane region" description="Helical" evidence="1">
    <location>
        <begin position="21"/>
        <end position="42"/>
    </location>
</feature>
<keyword evidence="3" id="KW-1185">Reference proteome</keyword>
<evidence type="ECO:0000313" key="3">
    <source>
        <dbReference type="Proteomes" id="UP001456524"/>
    </source>
</evidence>
<dbReference type="EMBL" id="JBBWUH010000012">
    <property type="protein sequence ID" value="KAK8153726.1"/>
    <property type="molecule type" value="Genomic_DNA"/>
</dbReference>
<dbReference type="Proteomes" id="UP001456524">
    <property type="component" value="Unassembled WGS sequence"/>
</dbReference>
<protein>
    <submittedName>
        <fullName evidence="2">Uncharacterized protein</fullName>
    </submittedName>
</protein>
<keyword evidence="1" id="KW-0812">Transmembrane</keyword>
<accession>A0ABR1XGU0</accession>
<keyword evidence="1" id="KW-0472">Membrane</keyword>
<proteinExistence type="predicted"/>